<evidence type="ECO:0000256" key="9">
    <source>
        <dbReference type="ARBA" id="ARBA00022801"/>
    </source>
</evidence>
<dbReference type="PANTHER" id="PTHR22930">
    <property type="match status" value="1"/>
</dbReference>
<dbReference type="AlphaFoldDB" id="A0AAV8VC40"/>
<evidence type="ECO:0000256" key="6">
    <source>
        <dbReference type="ARBA" id="ARBA00022490"/>
    </source>
</evidence>
<dbReference type="GO" id="GO:0004518">
    <property type="term" value="F:nuclease activity"/>
    <property type="evidence" value="ECO:0007669"/>
    <property type="project" value="UniProtKB-KW"/>
</dbReference>
<evidence type="ECO:0000256" key="4">
    <source>
        <dbReference type="ARBA" id="ARBA00006958"/>
    </source>
</evidence>
<keyword evidence="15" id="KW-1185">Reference proteome</keyword>
<keyword evidence="6" id="KW-0963">Cytoplasm</keyword>
<dbReference type="PANTHER" id="PTHR22930:SF250">
    <property type="entry name" value="NUCLEASE HARBI1-LIKE PROTEIN"/>
    <property type="match status" value="1"/>
</dbReference>
<evidence type="ECO:0000256" key="12">
    <source>
        <dbReference type="ARBA" id="ARBA00045850"/>
    </source>
</evidence>
<dbReference type="PRINTS" id="PR02086">
    <property type="entry name" value="PUTNUCHARBI1"/>
</dbReference>
<keyword evidence="9" id="KW-0378">Hydrolase</keyword>
<sequence length="211" mass="24186">MKIFLRVLADPGYRNAVAEELGVDQGTVSKNYSLVMNKVIEKAHVWIRFPQTRVEIQQAKDMWSEKYQFPNAVGVIDCSHIRIPKFGVFGDEYINRKGYPSINVQMTCNARESFTSVDCQWPGSVHDNRIFKNSAIYNVLKYSVEECLILGDEGYSITPWTMTPYRNQGTAAQRAYDNRAMLWTNTKCVLNLKKYLQPSYLVLCCTISQNG</sequence>
<evidence type="ECO:0000256" key="10">
    <source>
        <dbReference type="ARBA" id="ARBA00023242"/>
    </source>
</evidence>
<dbReference type="Pfam" id="PF13359">
    <property type="entry name" value="DDE_Tnp_4"/>
    <property type="match status" value="1"/>
</dbReference>
<comment type="subcellular location">
    <subcellularLocation>
        <location evidence="3">Cytoplasm</location>
    </subcellularLocation>
    <subcellularLocation>
        <location evidence="2">Nucleus</location>
    </subcellularLocation>
</comment>
<comment type="cofactor">
    <cofactor evidence="1">
        <name>a divalent metal cation</name>
        <dbReference type="ChEBI" id="CHEBI:60240"/>
    </cofactor>
</comment>
<comment type="function">
    <text evidence="12">Transposase-derived protein that may have nuclease activity. Does not have transposase activity.</text>
</comment>
<dbReference type="GO" id="GO:0005737">
    <property type="term" value="C:cytoplasm"/>
    <property type="evidence" value="ECO:0007669"/>
    <property type="project" value="UniProtKB-SubCell"/>
</dbReference>
<keyword evidence="8" id="KW-0479">Metal-binding</keyword>
<feature type="domain" description="DDE Tnp4" evidence="13">
    <location>
        <begin position="76"/>
        <end position="179"/>
    </location>
</feature>
<reference evidence="14 15" key="1">
    <citation type="journal article" date="2023" name="Insect Mol. Biol.">
        <title>Genome sequencing provides insights into the evolution of gene families encoding plant cell wall-degrading enzymes in longhorned beetles.</title>
        <authorList>
            <person name="Shin N.R."/>
            <person name="Okamura Y."/>
            <person name="Kirsch R."/>
            <person name="Pauchet Y."/>
        </authorList>
    </citation>
    <scope>NUCLEOTIDE SEQUENCE [LARGE SCALE GENOMIC DNA]</scope>
    <source>
        <strain evidence="14">EAD_L_NR</strain>
    </source>
</reference>
<name>A0AAV8VC40_9CUCU</name>
<comment type="caution">
    <text evidence="14">The sequence shown here is derived from an EMBL/GenBank/DDBJ whole genome shotgun (WGS) entry which is preliminary data.</text>
</comment>
<protein>
    <recommendedName>
        <fullName evidence="5">Putative nuclease HARBI1</fullName>
    </recommendedName>
    <alternativeName>
        <fullName evidence="11">Harbinger transposase-derived nuclease</fullName>
    </alternativeName>
</protein>
<comment type="similarity">
    <text evidence="4">Belongs to the HARBI1 family.</text>
</comment>
<evidence type="ECO:0000256" key="7">
    <source>
        <dbReference type="ARBA" id="ARBA00022722"/>
    </source>
</evidence>
<keyword evidence="7" id="KW-0540">Nuclease</keyword>
<keyword evidence="10" id="KW-0539">Nucleus</keyword>
<dbReference type="GO" id="GO:0005634">
    <property type="term" value="C:nucleus"/>
    <property type="evidence" value="ECO:0007669"/>
    <property type="project" value="UniProtKB-SubCell"/>
</dbReference>
<evidence type="ECO:0000256" key="8">
    <source>
        <dbReference type="ARBA" id="ARBA00022723"/>
    </source>
</evidence>
<organism evidence="14 15">
    <name type="scientific">Exocentrus adspersus</name>
    <dbReference type="NCBI Taxonomy" id="1586481"/>
    <lineage>
        <taxon>Eukaryota</taxon>
        <taxon>Metazoa</taxon>
        <taxon>Ecdysozoa</taxon>
        <taxon>Arthropoda</taxon>
        <taxon>Hexapoda</taxon>
        <taxon>Insecta</taxon>
        <taxon>Pterygota</taxon>
        <taxon>Neoptera</taxon>
        <taxon>Endopterygota</taxon>
        <taxon>Coleoptera</taxon>
        <taxon>Polyphaga</taxon>
        <taxon>Cucujiformia</taxon>
        <taxon>Chrysomeloidea</taxon>
        <taxon>Cerambycidae</taxon>
        <taxon>Lamiinae</taxon>
        <taxon>Acanthocinini</taxon>
        <taxon>Exocentrus</taxon>
    </lineage>
</organism>
<dbReference type="Proteomes" id="UP001159042">
    <property type="component" value="Unassembled WGS sequence"/>
</dbReference>
<evidence type="ECO:0000256" key="2">
    <source>
        <dbReference type="ARBA" id="ARBA00004123"/>
    </source>
</evidence>
<dbReference type="EMBL" id="JANEYG010000169">
    <property type="protein sequence ID" value="KAJ8911674.1"/>
    <property type="molecule type" value="Genomic_DNA"/>
</dbReference>
<dbReference type="GO" id="GO:0016787">
    <property type="term" value="F:hydrolase activity"/>
    <property type="evidence" value="ECO:0007669"/>
    <property type="project" value="UniProtKB-KW"/>
</dbReference>
<dbReference type="InterPro" id="IPR027806">
    <property type="entry name" value="HARBI1_dom"/>
</dbReference>
<dbReference type="InterPro" id="IPR026103">
    <property type="entry name" value="HARBI1_animal"/>
</dbReference>
<accession>A0AAV8VC40</accession>
<evidence type="ECO:0000313" key="14">
    <source>
        <dbReference type="EMBL" id="KAJ8911674.1"/>
    </source>
</evidence>
<evidence type="ECO:0000256" key="1">
    <source>
        <dbReference type="ARBA" id="ARBA00001968"/>
    </source>
</evidence>
<evidence type="ECO:0000256" key="5">
    <source>
        <dbReference type="ARBA" id="ARBA00015519"/>
    </source>
</evidence>
<evidence type="ECO:0000256" key="3">
    <source>
        <dbReference type="ARBA" id="ARBA00004496"/>
    </source>
</evidence>
<gene>
    <name evidence="14" type="ORF">NQ315_014033</name>
</gene>
<dbReference type="GO" id="GO:0046872">
    <property type="term" value="F:metal ion binding"/>
    <property type="evidence" value="ECO:0007669"/>
    <property type="project" value="UniProtKB-KW"/>
</dbReference>
<dbReference type="InterPro" id="IPR045249">
    <property type="entry name" value="HARBI1-like"/>
</dbReference>
<evidence type="ECO:0000259" key="13">
    <source>
        <dbReference type="Pfam" id="PF13359"/>
    </source>
</evidence>
<evidence type="ECO:0000313" key="15">
    <source>
        <dbReference type="Proteomes" id="UP001159042"/>
    </source>
</evidence>
<proteinExistence type="inferred from homology"/>
<evidence type="ECO:0000256" key="11">
    <source>
        <dbReference type="ARBA" id="ARBA00030126"/>
    </source>
</evidence>